<keyword evidence="9" id="KW-0809">Transit peptide</keyword>
<dbReference type="FunFam" id="3.30.830.10:FF:000011">
    <property type="entry name" value="Presequence protease, mitochondrial"/>
    <property type="match status" value="1"/>
</dbReference>
<comment type="similarity">
    <text evidence="3">Belongs to the peptidase M16 family. PreP subfamily.</text>
</comment>
<accession>A0AAW1D101</accession>
<dbReference type="Gene3D" id="3.30.830.10">
    <property type="entry name" value="Metalloenzyme, LuxS/M16 peptidase-like"/>
    <property type="match status" value="4"/>
</dbReference>
<keyword evidence="11" id="KW-0496">Mitochondrion</keyword>
<evidence type="ECO:0000256" key="10">
    <source>
        <dbReference type="ARBA" id="ARBA00023049"/>
    </source>
</evidence>
<dbReference type="InterPro" id="IPR013578">
    <property type="entry name" value="Peptidase_M16C_assoc"/>
</dbReference>
<dbReference type="EMBL" id="JAPXFL010000007">
    <property type="protein sequence ID" value="KAK9504634.1"/>
    <property type="molecule type" value="Genomic_DNA"/>
</dbReference>
<dbReference type="FunFam" id="3.30.830.10:FF:000013">
    <property type="entry name" value="Mitochondrial presequence protease"/>
    <property type="match status" value="1"/>
</dbReference>
<evidence type="ECO:0000313" key="13">
    <source>
        <dbReference type="EMBL" id="KAK9504634.1"/>
    </source>
</evidence>
<evidence type="ECO:0000313" key="14">
    <source>
        <dbReference type="Proteomes" id="UP001461498"/>
    </source>
</evidence>
<dbReference type="Proteomes" id="UP001461498">
    <property type="component" value="Unassembled WGS sequence"/>
</dbReference>
<protein>
    <recommendedName>
        <fullName evidence="4">Presequence protease, mitochondrial</fullName>
    </recommendedName>
</protein>
<feature type="domain" description="Peptidase M16C associated" evidence="12">
    <location>
        <begin position="510"/>
        <end position="757"/>
    </location>
</feature>
<dbReference type="Pfam" id="PF05193">
    <property type="entry name" value="Peptidase_M16_C"/>
    <property type="match status" value="1"/>
</dbReference>
<dbReference type="InterPro" id="IPR055130">
    <property type="entry name" value="PreP_C"/>
</dbReference>
<evidence type="ECO:0000256" key="5">
    <source>
        <dbReference type="ARBA" id="ARBA00022670"/>
    </source>
</evidence>
<reference evidence="13 14" key="1">
    <citation type="submission" date="2022-12" db="EMBL/GenBank/DDBJ databases">
        <title>Chromosome-level genome assembly of true bugs.</title>
        <authorList>
            <person name="Ma L."/>
            <person name="Li H."/>
        </authorList>
    </citation>
    <scope>NUCLEOTIDE SEQUENCE [LARGE SCALE GENOMIC DNA]</scope>
    <source>
        <strain evidence="13">Lab_2022b</strain>
    </source>
</reference>
<keyword evidence="8" id="KW-0862">Zinc</keyword>
<dbReference type="Pfam" id="PF00675">
    <property type="entry name" value="Peptidase_M16"/>
    <property type="match status" value="1"/>
</dbReference>
<evidence type="ECO:0000256" key="11">
    <source>
        <dbReference type="ARBA" id="ARBA00023128"/>
    </source>
</evidence>
<dbReference type="InterPro" id="IPR011765">
    <property type="entry name" value="Pept_M16_N"/>
</dbReference>
<name>A0AAW1D101_9HEMI</name>
<evidence type="ECO:0000256" key="7">
    <source>
        <dbReference type="ARBA" id="ARBA00022801"/>
    </source>
</evidence>
<comment type="subcellular location">
    <subcellularLocation>
        <location evidence="2">Mitochondrion</location>
    </subcellularLocation>
</comment>
<dbReference type="GO" id="GO:0004222">
    <property type="term" value="F:metalloendopeptidase activity"/>
    <property type="evidence" value="ECO:0007669"/>
    <property type="project" value="TreeGrafter"/>
</dbReference>
<gene>
    <name evidence="13" type="ORF">O3M35_010922</name>
</gene>
<comment type="caution">
    <text evidence="13">The sequence shown here is derived from an EMBL/GenBank/DDBJ whole genome shotgun (WGS) entry which is preliminary data.</text>
</comment>
<organism evidence="13 14">
    <name type="scientific">Rhynocoris fuscipes</name>
    <dbReference type="NCBI Taxonomy" id="488301"/>
    <lineage>
        <taxon>Eukaryota</taxon>
        <taxon>Metazoa</taxon>
        <taxon>Ecdysozoa</taxon>
        <taxon>Arthropoda</taxon>
        <taxon>Hexapoda</taxon>
        <taxon>Insecta</taxon>
        <taxon>Pterygota</taxon>
        <taxon>Neoptera</taxon>
        <taxon>Paraneoptera</taxon>
        <taxon>Hemiptera</taxon>
        <taxon>Heteroptera</taxon>
        <taxon>Panheteroptera</taxon>
        <taxon>Cimicomorpha</taxon>
        <taxon>Reduviidae</taxon>
        <taxon>Harpactorinae</taxon>
        <taxon>Harpactorini</taxon>
        <taxon>Rhynocoris</taxon>
    </lineage>
</organism>
<comment type="cofactor">
    <cofactor evidence="1">
        <name>Zn(2+)</name>
        <dbReference type="ChEBI" id="CHEBI:29105"/>
    </cofactor>
</comment>
<keyword evidence="7" id="KW-0378">Hydrolase</keyword>
<dbReference type="GO" id="GO:0046872">
    <property type="term" value="F:metal ion binding"/>
    <property type="evidence" value="ECO:0007669"/>
    <property type="project" value="UniProtKB-KW"/>
</dbReference>
<dbReference type="Pfam" id="PF22516">
    <property type="entry name" value="PreP_C"/>
    <property type="match status" value="1"/>
</dbReference>
<evidence type="ECO:0000259" key="12">
    <source>
        <dbReference type="SMART" id="SM01264"/>
    </source>
</evidence>
<evidence type="ECO:0000256" key="1">
    <source>
        <dbReference type="ARBA" id="ARBA00001947"/>
    </source>
</evidence>
<evidence type="ECO:0000256" key="4">
    <source>
        <dbReference type="ARBA" id="ARBA00020167"/>
    </source>
</evidence>
<evidence type="ECO:0000256" key="6">
    <source>
        <dbReference type="ARBA" id="ARBA00022723"/>
    </source>
</evidence>
<dbReference type="GO" id="GO:0016485">
    <property type="term" value="P:protein processing"/>
    <property type="evidence" value="ECO:0007669"/>
    <property type="project" value="TreeGrafter"/>
</dbReference>
<keyword evidence="6" id="KW-0479">Metal-binding</keyword>
<dbReference type="Pfam" id="PF08367">
    <property type="entry name" value="M16C_assoc"/>
    <property type="match status" value="1"/>
</dbReference>
<evidence type="ECO:0000256" key="8">
    <source>
        <dbReference type="ARBA" id="ARBA00022833"/>
    </source>
</evidence>
<sequence>MVQSKKQMWRQSLNIPRLMRRHFSSSRSVRAEAVTRKLVERDIKVGAEIEGFIVKDVSYIPEFSMSMIKLTHGRTGCEYIHLARDDNNNVFSVGFRTTPTDSTGLPHILEHTTLCGSSRYPCRDPFFKMLNRSMATFMNAMTGPDYTIYPFATQNKTDYSNLMSVYLDAVFRPNLKESDFKQEGWRLEHEVVNNKTTPIVIKGVVYNEMKGVFSENQSIFSEALLNNILPSHTYGVVSGGHPHHIPSLTYQDLKSFHKKYYHPSNCRMYSYGNFPLHDHLTFINKMYLSEFPDTNDYSKSTLVPSEPRWSSERRKHISCRNDPMASDLRKQSSLAVSILCNDIKATQDTFVMQILSELLVRGPNSAFYKSLVEPGIGGGFNPVVGYDSQTRDTIFSVGLSLVDPNDFDKIVDIYHNTINKVIDDGFEENNIKGILHNIELYTKHQTADFGLGMLYAITPVWNHGGNVLNVIKVNEKVLKFRKSIADNPQYLQDFVAENIKENNHRLILSMSPEEDFEQEQVAREAEILKQKLSSLGTVHKDAIYSQGLDLVREQESIQDVKCLPTLSVSDLNRDVDRVKLKGFLVQNIPIQVCTFPTNGLTYLRGVLNTSILSDDARSVLPLFCNIITKMGTNTKDYRQLDQIIQLKTGGLTFSTHIAENIYDMNSFEEGIVFFSFCLDRNVKPMCSLWSDIMTQVNLENIERYKTLVKVTASDAIHGIADCGHLYAMSSAASLVSLSAQRKEQFSGLTFVQTMKELSATSNLDDSLEMMANICNVAFQKKYFRLALNTAAENEKSVLPAVDSLLKSINGEFRQPFQLTKPNPIPAEIKGIHHVLPYQVNYTAFCVPTVEYAHPDFPVLRVIARLLSSKYLLPKIREKGGAYGAGANISSAGVFSFYSYRDPKPLDTFDIYNEASNWLKTGKYNDQDVEEAKLGVFQSIDAPIPPGNKGMRNFLFGISDDELQKHREIIMRLRKEDVIRVSARLESKAQGRALLGPPNNDILLRTDENWDRKIAE</sequence>
<keyword evidence="14" id="KW-1185">Reference proteome</keyword>
<dbReference type="FunFam" id="3.30.830.10:FF:000009">
    <property type="entry name" value="Presequence protease, mitochondrial"/>
    <property type="match status" value="1"/>
</dbReference>
<dbReference type="InterPro" id="IPR007863">
    <property type="entry name" value="Peptidase_M16_C"/>
</dbReference>
<dbReference type="InterPro" id="IPR011249">
    <property type="entry name" value="Metalloenz_LuxS/M16"/>
</dbReference>
<proteinExistence type="inferred from homology"/>
<evidence type="ECO:0000256" key="3">
    <source>
        <dbReference type="ARBA" id="ARBA00007575"/>
    </source>
</evidence>
<evidence type="ECO:0000256" key="2">
    <source>
        <dbReference type="ARBA" id="ARBA00004173"/>
    </source>
</evidence>
<evidence type="ECO:0000256" key="9">
    <source>
        <dbReference type="ARBA" id="ARBA00022946"/>
    </source>
</evidence>
<dbReference type="PANTHER" id="PTHR43016">
    <property type="entry name" value="PRESEQUENCE PROTEASE"/>
    <property type="match status" value="1"/>
</dbReference>
<keyword evidence="10" id="KW-0482">Metalloprotease</keyword>
<dbReference type="AlphaFoldDB" id="A0AAW1D101"/>
<dbReference type="GO" id="GO:0005759">
    <property type="term" value="C:mitochondrial matrix"/>
    <property type="evidence" value="ECO:0007669"/>
    <property type="project" value="TreeGrafter"/>
</dbReference>
<dbReference type="SUPFAM" id="SSF63411">
    <property type="entry name" value="LuxS/MPP-like metallohydrolase"/>
    <property type="match status" value="4"/>
</dbReference>
<keyword evidence="5" id="KW-0645">Protease</keyword>
<dbReference type="PANTHER" id="PTHR43016:SF13">
    <property type="entry name" value="PRESEQUENCE PROTEASE, MITOCHONDRIAL"/>
    <property type="match status" value="1"/>
</dbReference>
<dbReference type="SMART" id="SM01264">
    <property type="entry name" value="M16C_associated"/>
    <property type="match status" value="1"/>
</dbReference>